<evidence type="ECO:0000256" key="1">
    <source>
        <dbReference type="ARBA" id="ARBA00037961"/>
    </source>
</evidence>
<dbReference type="InterPro" id="IPR001303">
    <property type="entry name" value="Aldolase_II/adducin_N"/>
</dbReference>
<keyword evidence="4" id="KW-1185">Reference proteome</keyword>
<reference evidence="3 4" key="1">
    <citation type="submission" date="2023-11" db="EMBL/GenBank/DDBJ databases">
        <title>Arctic aerobic anoxygenic photoheterotroph Sediminicoccus rosea KRV36 adapts its photosynthesis to long days of polar summer.</title>
        <authorList>
            <person name="Tomasch J."/>
            <person name="Kopejtka K."/>
            <person name="Bily T."/>
            <person name="Gardiner A.T."/>
            <person name="Gardian Z."/>
            <person name="Shivaramu S."/>
            <person name="Koblizek M."/>
            <person name="Engelhardt F."/>
            <person name="Kaftan D."/>
        </authorList>
    </citation>
    <scope>NUCLEOTIDE SEQUENCE [LARGE SCALE GENOMIC DNA]</scope>
    <source>
        <strain evidence="3 4">R-30</strain>
    </source>
</reference>
<dbReference type="SUPFAM" id="SSF53639">
    <property type="entry name" value="AraD/HMP-PK domain-like"/>
    <property type="match status" value="1"/>
</dbReference>
<organism evidence="3 4">
    <name type="scientific">Sediminicoccus rosea</name>
    <dbReference type="NCBI Taxonomy" id="1225128"/>
    <lineage>
        <taxon>Bacteria</taxon>
        <taxon>Pseudomonadati</taxon>
        <taxon>Pseudomonadota</taxon>
        <taxon>Alphaproteobacteria</taxon>
        <taxon>Acetobacterales</taxon>
        <taxon>Roseomonadaceae</taxon>
        <taxon>Sediminicoccus</taxon>
    </lineage>
</organism>
<dbReference type="PANTHER" id="PTHR10672">
    <property type="entry name" value="ADDUCIN"/>
    <property type="match status" value="1"/>
</dbReference>
<dbReference type="Proteomes" id="UP001305521">
    <property type="component" value="Chromosome"/>
</dbReference>
<evidence type="ECO:0000313" key="3">
    <source>
        <dbReference type="EMBL" id="WPB87127.1"/>
    </source>
</evidence>
<dbReference type="RefSeq" id="WP_318651084.1">
    <property type="nucleotide sequence ID" value="NZ_CP137852.1"/>
</dbReference>
<accession>A0ABZ0PNT5</accession>
<name>A0ABZ0PNT5_9PROT</name>
<proteinExistence type="inferred from homology"/>
<gene>
    <name evidence="3" type="ORF">R9Z33_09665</name>
</gene>
<dbReference type="InterPro" id="IPR036409">
    <property type="entry name" value="Aldolase_II/adducin_N_sf"/>
</dbReference>
<evidence type="ECO:0000313" key="4">
    <source>
        <dbReference type="Proteomes" id="UP001305521"/>
    </source>
</evidence>
<evidence type="ECO:0000259" key="2">
    <source>
        <dbReference type="SMART" id="SM01007"/>
    </source>
</evidence>
<dbReference type="SMART" id="SM01007">
    <property type="entry name" value="Aldolase_II"/>
    <property type="match status" value="1"/>
</dbReference>
<feature type="domain" description="Class II aldolase/adducin N-terminal" evidence="2">
    <location>
        <begin position="26"/>
        <end position="206"/>
    </location>
</feature>
<dbReference type="PANTHER" id="PTHR10672:SF21">
    <property type="entry name" value="CLASS II ALDOLASE_ADDUCIN N-TERMINAL DOMAIN-CONTAINING PROTEIN"/>
    <property type="match status" value="1"/>
</dbReference>
<dbReference type="InterPro" id="IPR051017">
    <property type="entry name" value="Aldolase-II_Adducin_sf"/>
</dbReference>
<comment type="similarity">
    <text evidence="1">Belongs to the aldolase class II family.</text>
</comment>
<protein>
    <submittedName>
        <fullName evidence="3">Class II aldolase/adducin family protein</fullName>
    </submittedName>
</protein>
<sequence>MSTTQDPAAPMLAEQILAEQRRQARIDMAAAHRLAVMHDYHEAIDNHFTLLVPGRPGRFYLNAFGLHWSEVTASNLIEVAFDGTILDGTGPADRTAICIHAPIHAITGAECVLHTHMPYITALSQLEDMTLEMTGQNALQFHDRIAYDYDYNGFALEHEEGERMAALMQGKPILMLANHGVVVTGKSVAQAYHRLYFLERAARTQLFSMWTHARRRFVRPEVLEKMKVQASWQDPTHRMSGSDYHFAALKRVLDRTDPGYAD</sequence>
<dbReference type="EMBL" id="CP137852">
    <property type="protein sequence ID" value="WPB87127.1"/>
    <property type="molecule type" value="Genomic_DNA"/>
</dbReference>
<dbReference type="Pfam" id="PF00596">
    <property type="entry name" value="Aldolase_II"/>
    <property type="match status" value="1"/>
</dbReference>
<dbReference type="Gene3D" id="3.40.225.10">
    <property type="entry name" value="Class II aldolase/adducin N-terminal domain"/>
    <property type="match status" value="1"/>
</dbReference>